<evidence type="ECO:0000256" key="23">
    <source>
        <dbReference type="PIRSR" id="PIRSR000006-2"/>
    </source>
</evidence>
<keyword evidence="11" id="KW-0677">Repeat</keyword>
<feature type="domain" description="Cytochrome c" evidence="25">
    <location>
        <begin position="153"/>
        <end position="232"/>
    </location>
</feature>
<sequence length="332" mass="36288">MTTFWSWYVTILSLGTIFALTWLIFGTRKGQRQETTEETVGHSFDGIEEYDNPLPKWWFMLFVATIVFALGYLALYPGLGNFKGLLPGYDYLDSESKTPFAAGVQVAGGEVRHAGWTGVHQWEKEMLRADEQYGPLFAKYAAMSIEEVAQDPQALKMGGRLFASNCSVCHGSDAKGSYGFPNLTDSEWRWGGEPETIKTTILKGRQGAMPAQGPAIGEDGVRNVAAYVLKELGGRELPEGVEADIEAGQKVFAGTCFACHGADGKGTPAMGAPNLTNPAAFIYGSSYAQLQQSIRYGRHGNMPAQEEFLGNDKVHLLAAYVYSLSHKAQEQQ</sequence>
<dbReference type="PRINTS" id="PR00605">
    <property type="entry name" value="CYTCHROMECIC"/>
</dbReference>
<keyword evidence="10 21" id="KW-0479">Metal-binding</keyword>
<keyword evidence="7 21" id="KW-0349">Heme</keyword>
<dbReference type="GO" id="GO:0005886">
    <property type="term" value="C:plasma membrane"/>
    <property type="evidence" value="ECO:0007669"/>
    <property type="project" value="UniProtKB-SubCell"/>
</dbReference>
<evidence type="ECO:0000256" key="1">
    <source>
        <dbReference type="ARBA" id="ARBA00004429"/>
    </source>
</evidence>
<dbReference type="PROSITE" id="PS51007">
    <property type="entry name" value="CYTC"/>
    <property type="match status" value="2"/>
</dbReference>
<evidence type="ECO:0000259" key="25">
    <source>
        <dbReference type="PROSITE" id="PS51007"/>
    </source>
</evidence>
<dbReference type="InterPro" id="IPR008168">
    <property type="entry name" value="Cyt_C_IC"/>
</dbReference>
<feature type="binding site" description="axial binding residue" evidence="22">
    <location>
        <position position="209"/>
    </location>
    <ligand>
        <name>heme c</name>
        <dbReference type="ChEBI" id="CHEBI:61717"/>
        <label>2</label>
    </ligand>
    <ligandPart>
        <name>Fe</name>
        <dbReference type="ChEBI" id="CHEBI:18248"/>
    </ligandPart>
</feature>
<keyword evidence="4 21" id="KW-0813">Transport</keyword>
<dbReference type="GO" id="GO:0005506">
    <property type="term" value="F:iron ion binding"/>
    <property type="evidence" value="ECO:0007669"/>
    <property type="project" value="InterPro"/>
</dbReference>
<comment type="function">
    <text evidence="19">C-type cytochrome. Part of the cbb3-type cytochrome c oxidase complex. CcoP subunit is required for transferring electrons from donor cytochrome c via its heme groups to CcoO subunit. From there, electrons are shuttled to the catalytic binuclear center of CcoN subunit where oxygen reduction takes place. The complex also functions as a proton pump.</text>
</comment>
<evidence type="ECO:0000256" key="14">
    <source>
        <dbReference type="ARBA" id="ARBA00022989"/>
    </source>
</evidence>
<gene>
    <name evidence="26" type="ordered locus">Pmen_2607</name>
</gene>
<name>A4XVJ7_ECTM1</name>
<comment type="cofactor">
    <cofactor evidence="21 23">
        <name>heme c</name>
        <dbReference type="ChEBI" id="CHEBI:61717"/>
    </cofactor>
    <text evidence="21 23">Binds 2 heme C groups per subunit.</text>
</comment>
<dbReference type="FunFam" id="1.10.760.10:FF:000013">
    <property type="entry name" value="Cbb3-type cytochrome c oxidase subunit"/>
    <property type="match status" value="1"/>
</dbReference>
<keyword evidence="16 21" id="KW-0408">Iron</keyword>
<dbReference type="PANTHER" id="PTHR33751">
    <property type="entry name" value="CBB3-TYPE CYTOCHROME C OXIDASE SUBUNIT FIXP"/>
    <property type="match status" value="1"/>
</dbReference>
<dbReference type="InterPro" id="IPR036909">
    <property type="entry name" value="Cyt_c-like_dom_sf"/>
</dbReference>
<comment type="subunit">
    <text evidence="20">Component of the cbb3-type cytochrome c oxidase at least composed of CcoN, CcoO, CcoQ and CcoP.</text>
</comment>
<dbReference type="Gene3D" id="1.10.760.10">
    <property type="entry name" value="Cytochrome c-like domain"/>
    <property type="match status" value="2"/>
</dbReference>
<evidence type="ECO:0000256" key="6">
    <source>
        <dbReference type="ARBA" id="ARBA00022519"/>
    </source>
</evidence>
<keyword evidence="12 21" id="KW-0375">Hydrogen ion transport</keyword>
<evidence type="ECO:0000256" key="9">
    <source>
        <dbReference type="ARBA" id="ARBA00022692"/>
    </source>
</evidence>
<dbReference type="PANTHER" id="PTHR33751:SF1">
    <property type="entry name" value="CBB3-TYPE CYTOCHROME C OXIDASE SUBUNIT FIXP"/>
    <property type="match status" value="1"/>
</dbReference>
<comment type="subcellular location">
    <subcellularLocation>
        <location evidence="1">Cell inner membrane</location>
        <topology evidence="1">Multi-pass membrane protein</topology>
    </subcellularLocation>
</comment>
<proteinExistence type="inferred from homology"/>
<dbReference type="InterPro" id="IPR009056">
    <property type="entry name" value="Cyt_c-like_dom"/>
</dbReference>
<feature type="binding site" description="axial binding residue" evidence="22">
    <location>
        <position position="170"/>
    </location>
    <ligand>
        <name>heme c</name>
        <dbReference type="ChEBI" id="CHEBI:61717"/>
        <label>1</label>
    </ligand>
    <ligandPart>
        <name>Fe</name>
        <dbReference type="ChEBI" id="CHEBI:18248"/>
    </ligandPart>
</feature>
<evidence type="ECO:0000256" key="13">
    <source>
        <dbReference type="ARBA" id="ARBA00022982"/>
    </source>
</evidence>
<evidence type="ECO:0000256" key="20">
    <source>
        <dbReference type="ARBA" id="ARBA00063356"/>
    </source>
</evidence>
<feature type="transmembrane region" description="Helical" evidence="24">
    <location>
        <begin position="57"/>
        <end position="79"/>
    </location>
</feature>
<dbReference type="AlphaFoldDB" id="A4XVJ7"/>
<evidence type="ECO:0000256" key="11">
    <source>
        <dbReference type="ARBA" id="ARBA00022737"/>
    </source>
</evidence>
<evidence type="ECO:0000256" key="17">
    <source>
        <dbReference type="ARBA" id="ARBA00023065"/>
    </source>
</evidence>
<dbReference type="Pfam" id="PF13442">
    <property type="entry name" value="Cytochrome_CBB3"/>
    <property type="match status" value="2"/>
</dbReference>
<organism evidence="26">
    <name type="scientific">Ectopseudomonas mendocina (strain ymp)</name>
    <name type="common">Pseudomonas mendocina</name>
    <dbReference type="NCBI Taxonomy" id="399739"/>
    <lineage>
        <taxon>Bacteria</taxon>
        <taxon>Pseudomonadati</taxon>
        <taxon>Pseudomonadota</taxon>
        <taxon>Gammaproteobacteria</taxon>
        <taxon>Pseudomonadales</taxon>
        <taxon>Pseudomonadaceae</taxon>
        <taxon>Ectopseudomonas</taxon>
    </lineage>
</organism>
<evidence type="ECO:0000256" key="7">
    <source>
        <dbReference type="ARBA" id="ARBA00022617"/>
    </source>
</evidence>
<dbReference type="InterPro" id="IPR038414">
    <property type="entry name" value="CcoP_N_sf"/>
</dbReference>
<dbReference type="GO" id="GO:0009055">
    <property type="term" value="F:electron transfer activity"/>
    <property type="evidence" value="ECO:0007669"/>
    <property type="project" value="InterPro"/>
</dbReference>
<keyword evidence="17 21" id="KW-0406">Ion transport</keyword>
<dbReference type="UniPathway" id="UPA00705"/>
<evidence type="ECO:0000256" key="3">
    <source>
        <dbReference type="ARBA" id="ARBA00006113"/>
    </source>
</evidence>
<evidence type="ECO:0000256" key="24">
    <source>
        <dbReference type="SAM" id="Phobius"/>
    </source>
</evidence>
<feature type="binding site" description="covalent" evidence="23">
    <location>
        <position position="259"/>
    </location>
    <ligand>
        <name>heme c</name>
        <dbReference type="ChEBI" id="CHEBI:61717"/>
        <label>2</label>
    </ligand>
</feature>
<dbReference type="Pfam" id="PF14715">
    <property type="entry name" value="FixP_N"/>
    <property type="match status" value="1"/>
</dbReference>
<dbReference type="HOGENOM" id="CLU_047545_2_0_6"/>
<evidence type="ECO:0000256" key="5">
    <source>
        <dbReference type="ARBA" id="ARBA00022475"/>
    </source>
</evidence>
<keyword evidence="5 21" id="KW-1003">Cell membrane</keyword>
<dbReference type="Gene3D" id="6.10.280.130">
    <property type="match status" value="1"/>
</dbReference>
<keyword evidence="18 21" id="KW-0472">Membrane</keyword>
<keyword evidence="15 21" id="KW-0560">Oxidoreductase</keyword>
<keyword evidence="9 24" id="KW-0812">Transmembrane</keyword>
<dbReference type="SUPFAM" id="SSF46626">
    <property type="entry name" value="Cytochrome c"/>
    <property type="match status" value="2"/>
</dbReference>
<dbReference type="InterPro" id="IPR050597">
    <property type="entry name" value="Cytochrome_c_Oxidase_Subunit"/>
</dbReference>
<dbReference type="PIRSF" id="PIRSF000006">
    <property type="entry name" value="Cbb3-Cox_fixP"/>
    <property type="match status" value="1"/>
</dbReference>
<evidence type="ECO:0000256" key="18">
    <source>
        <dbReference type="ARBA" id="ARBA00023136"/>
    </source>
</evidence>
<evidence type="ECO:0000256" key="12">
    <source>
        <dbReference type="ARBA" id="ARBA00022781"/>
    </source>
</evidence>
<evidence type="ECO:0000256" key="2">
    <source>
        <dbReference type="ARBA" id="ARBA00004673"/>
    </source>
</evidence>
<feature type="binding site" description="covalent" evidence="23">
    <location>
        <position position="256"/>
    </location>
    <ligand>
        <name>heme c</name>
        <dbReference type="ChEBI" id="CHEBI:61717"/>
        <label>2</label>
    </ligand>
</feature>
<evidence type="ECO:0000313" key="26">
    <source>
        <dbReference type="EMBL" id="ABP85363.1"/>
    </source>
</evidence>
<dbReference type="InterPro" id="IPR004678">
    <property type="entry name" value="Cyt_c_oxidase_cbb3_su3"/>
</dbReference>
<dbReference type="OrthoDB" id="9811281at2"/>
<dbReference type="InterPro" id="IPR032858">
    <property type="entry name" value="CcoP_N"/>
</dbReference>
<evidence type="ECO:0000256" key="10">
    <source>
        <dbReference type="ARBA" id="ARBA00022723"/>
    </source>
</evidence>
<keyword evidence="6 21" id="KW-0997">Cell inner membrane</keyword>
<dbReference type="eggNOG" id="COG2010">
    <property type="taxonomic scope" value="Bacteria"/>
</dbReference>
<evidence type="ECO:0000256" key="21">
    <source>
        <dbReference type="PIRNR" id="PIRNR000006"/>
    </source>
</evidence>
<feature type="binding site" description="covalent" evidence="23">
    <location>
        <position position="169"/>
    </location>
    <ligand>
        <name>heme c</name>
        <dbReference type="ChEBI" id="CHEBI:61717"/>
        <label>1</label>
    </ligand>
</feature>
<feature type="binding site" description="axial binding residue" evidence="22">
    <location>
        <position position="260"/>
    </location>
    <ligand>
        <name>heme c</name>
        <dbReference type="ChEBI" id="CHEBI:61717"/>
        <label>2</label>
    </ligand>
    <ligandPart>
        <name>Fe</name>
        <dbReference type="ChEBI" id="CHEBI:18248"/>
    </ligandPart>
</feature>
<protein>
    <recommendedName>
        <fullName evidence="21">Cbb3-type cytochrome c oxidase subunit</fullName>
    </recommendedName>
</protein>
<keyword evidence="13 21" id="KW-0249">Electron transport</keyword>
<dbReference type="FunFam" id="1.10.760.10:FF:000015">
    <property type="entry name" value="Cbb3-type cytochrome c oxidase subunit"/>
    <property type="match status" value="1"/>
</dbReference>
<evidence type="ECO:0000256" key="8">
    <source>
        <dbReference type="ARBA" id="ARBA00022660"/>
    </source>
</evidence>
<comment type="pathway">
    <text evidence="2 21">Energy metabolism; oxidative phosphorylation.</text>
</comment>
<dbReference type="GO" id="GO:0020037">
    <property type="term" value="F:heme binding"/>
    <property type="evidence" value="ECO:0007669"/>
    <property type="project" value="InterPro"/>
</dbReference>
<dbReference type="KEGG" id="pmy:Pmen_2607"/>
<feature type="domain" description="Cytochrome c" evidence="25">
    <location>
        <begin position="243"/>
        <end position="325"/>
    </location>
</feature>
<evidence type="ECO:0000256" key="22">
    <source>
        <dbReference type="PIRSR" id="PIRSR000006-1"/>
    </source>
</evidence>
<dbReference type="EMBL" id="CP000680">
    <property type="protein sequence ID" value="ABP85363.1"/>
    <property type="molecule type" value="Genomic_DNA"/>
</dbReference>
<dbReference type="GO" id="GO:1902600">
    <property type="term" value="P:proton transmembrane transport"/>
    <property type="evidence" value="ECO:0007669"/>
    <property type="project" value="UniProtKB-KW"/>
</dbReference>
<evidence type="ECO:0000256" key="19">
    <source>
        <dbReference type="ARBA" id="ARBA00054634"/>
    </source>
</evidence>
<keyword evidence="14 24" id="KW-1133">Transmembrane helix</keyword>
<dbReference type="NCBIfam" id="TIGR00782">
    <property type="entry name" value="ccoP"/>
    <property type="match status" value="1"/>
</dbReference>
<feature type="binding site" description="axial binding residue" evidence="22">
    <location>
        <position position="302"/>
    </location>
    <ligand>
        <name>heme c</name>
        <dbReference type="ChEBI" id="CHEBI:61717"/>
        <label>1</label>
    </ligand>
    <ligandPart>
        <name>Fe</name>
        <dbReference type="ChEBI" id="CHEBI:18248"/>
    </ligandPart>
</feature>
<dbReference type="GO" id="GO:0016491">
    <property type="term" value="F:oxidoreductase activity"/>
    <property type="evidence" value="ECO:0007669"/>
    <property type="project" value="UniProtKB-KW"/>
</dbReference>
<comment type="similarity">
    <text evidence="3 21">Belongs to the CcoP / FixP family.</text>
</comment>
<dbReference type="GO" id="GO:0006119">
    <property type="term" value="P:oxidative phosphorylation"/>
    <property type="evidence" value="ECO:0007669"/>
    <property type="project" value="UniProtKB-UniPathway"/>
</dbReference>
<reference evidence="26" key="1">
    <citation type="submission" date="2007-04" db="EMBL/GenBank/DDBJ databases">
        <title>Complete sequence of Pseudomonas mendocina ymp.</title>
        <authorList>
            <consortium name="US DOE Joint Genome Institute"/>
            <person name="Copeland A."/>
            <person name="Lucas S."/>
            <person name="Lapidus A."/>
            <person name="Barry K."/>
            <person name="Glavina del Rio T."/>
            <person name="Dalin E."/>
            <person name="Tice H."/>
            <person name="Pitluck S."/>
            <person name="Kiss H."/>
            <person name="Brettin T."/>
            <person name="Detter J.C."/>
            <person name="Bruce D."/>
            <person name="Han C."/>
            <person name="Schmutz J."/>
            <person name="Larimer F."/>
            <person name="Land M."/>
            <person name="Hauser L."/>
            <person name="Kyrpides N."/>
            <person name="Mikhailova N."/>
            <person name="Hersman L."/>
            <person name="Dubois J."/>
            <person name="Maurice P."/>
            <person name="Richardson P."/>
        </authorList>
    </citation>
    <scope>NUCLEOTIDE SEQUENCE [LARGE SCALE GENOMIC DNA]</scope>
    <source>
        <strain evidence="26">Ymp</strain>
    </source>
</reference>
<evidence type="ECO:0000256" key="16">
    <source>
        <dbReference type="ARBA" id="ARBA00023004"/>
    </source>
</evidence>
<dbReference type="PATRIC" id="fig|399739.8.peg.2635"/>
<evidence type="ECO:0000256" key="4">
    <source>
        <dbReference type="ARBA" id="ARBA00022448"/>
    </source>
</evidence>
<feature type="binding site" description="covalent" evidence="23">
    <location>
        <position position="166"/>
    </location>
    <ligand>
        <name>heme c</name>
        <dbReference type="ChEBI" id="CHEBI:61717"/>
        <label>1</label>
    </ligand>
</feature>
<evidence type="ECO:0000256" key="15">
    <source>
        <dbReference type="ARBA" id="ARBA00023002"/>
    </source>
</evidence>
<accession>A4XVJ7</accession>
<feature type="transmembrane region" description="Helical" evidence="24">
    <location>
        <begin position="6"/>
        <end position="25"/>
    </location>
</feature>
<keyword evidence="8 21" id="KW-0679">Respiratory chain</keyword>
<dbReference type="STRING" id="399739.Pmen_2607"/>